<dbReference type="RefSeq" id="WP_044257081.1">
    <property type="nucleotide sequence ID" value="NZ_CABVLR010000001.1"/>
</dbReference>
<evidence type="ECO:0000313" key="2">
    <source>
        <dbReference type="EMBL" id="VYT14325.1"/>
    </source>
</evidence>
<dbReference type="Proteomes" id="UP000245995">
    <property type="component" value="Chromosome CITRO92"/>
</dbReference>
<name>A0A6N2U882_CITAM</name>
<dbReference type="AlphaFoldDB" id="A0A6N2U882"/>
<proteinExistence type="predicted"/>
<accession>A0A6N2U882</accession>
<organism evidence="2">
    <name type="scientific">Citrobacter amalonaticus</name>
    <dbReference type="NCBI Taxonomy" id="35703"/>
    <lineage>
        <taxon>Bacteria</taxon>
        <taxon>Pseudomonadati</taxon>
        <taxon>Pseudomonadota</taxon>
        <taxon>Gammaproteobacteria</taxon>
        <taxon>Enterobacterales</taxon>
        <taxon>Enterobacteriaceae</taxon>
        <taxon>Citrobacter</taxon>
    </lineage>
</organism>
<evidence type="ECO:0000313" key="1">
    <source>
        <dbReference type="EMBL" id="SAZ78325.1"/>
    </source>
</evidence>
<dbReference type="EMBL" id="CACRTI010000004">
    <property type="protein sequence ID" value="VYT14325.1"/>
    <property type="molecule type" value="Genomic_DNA"/>
</dbReference>
<reference evidence="1 3" key="1">
    <citation type="submission" date="2016-04" db="EMBL/GenBank/DDBJ databases">
        <authorList>
            <person name="Regsiter A."/>
            <person name="William W."/>
        </authorList>
    </citation>
    <scope>NUCLEOTIDE SEQUENCE [LARGE SCALE GENOMIC DNA]</scope>
    <source>
        <strain evidence="1 3">92</strain>
    </source>
</reference>
<gene>
    <name evidence="2" type="ORF">CALFYP1_02934</name>
    <name evidence="1" type="ORF">CITRO92_3080</name>
</gene>
<protein>
    <submittedName>
        <fullName evidence="2">Uncharacterized protein</fullName>
    </submittedName>
</protein>
<sequence length="82" mass="9176">MSKYTFEEIGMDLDMPSYERTVDALIVGYAALARAIDKLDPEFSSALFETLDNAYKMNEGVPCHKDIARLAMITKVALTKPE</sequence>
<reference evidence="2" key="2">
    <citation type="submission" date="2019-11" db="EMBL/GenBank/DDBJ databases">
        <authorList>
            <person name="Feng L."/>
        </authorList>
    </citation>
    <scope>NUCLEOTIDE SEQUENCE</scope>
    <source>
        <strain evidence="2">CAmalonaticusLFYP1</strain>
    </source>
</reference>
<evidence type="ECO:0000313" key="3">
    <source>
        <dbReference type="Proteomes" id="UP000245995"/>
    </source>
</evidence>
<dbReference type="EMBL" id="LT556085">
    <property type="protein sequence ID" value="SAZ78325.1"/>
    <property type="molecule type" value="Genomic_DNA"/>
</dbReference>